<reference evidence="4" key="1">
    <citation type="submission" date="2019-10" db="EMBL/GenBank/DDBJ databases">
        <authorList>
            <consortium name="DOE Joint Genome Institute"/>
            <person name="Kuo A."/>
            <person name="Miyauchi S."/>
            <person name="Kiss E."/>
            <person name="Drula E."/>
            <person name="Kohler A."/>
            <person name="Sanchez-Garcia M."/>
            <person name="Andreopoulos B."/>
            <person name="Barry K.W."/>
            <person name="Bonito G."/>
            <person name="Buee M."/>
            <person name="Carver A."/>
            <person name="Chen C."/>
            <person name="Cichocki N."/>
            <person name="Clum A."/>
            <person name="Culley D."/>
            <person name="Crous P.W."/>
            <person name="Fauchery L."/>
            <person name="Girlanda M."/>
            <person name="Hayes R."/>
            <person name="Keri Z."/>
            <person name="LaButti K."/>
            <person name="Lipzen A."/>
            <person name="Lombard V."/>
            <person name="Magnuson J."/>
            <person name="Maillard F."/>
            <person name="Morin E."/>
            <person name="Murat C."/>
            <person name="Nolan M."/>
            <person name="Ohm R."/>
            <person name="Pangilinan J."/>
            <person name="Pereira M."/>
            <person name="Perotto S."/>
            <person name="Peter M."/>
            <person name="Riley R."/>
            <person name="Sitrit Y."/>
            <person name="Stielow B."/>
            <person name="Szollosi G."/>
            <person name="Zifcakova L."/>
            <person name="Stursova M."/>
            <person name="Spatafora J.W."/>
            <person name="Tedersoo L."/>
            <person name="Vaario L.-M."/>
            <person name="Yamada A."/>
            <person name="Yan M."/>
            <person name="Wang P."/>
            <person name="Xu J."/>
            <person name="Bruns T."/>
            <person name="Baldrian P."/>
            <person name="Vilgalys R."/>
            <person name="Henrissat B."/>
            <person name="Grigoriev I.V."/>
            <person name="Hibbett D."/>
            <person name="Nagy L.G."/>
            <person name="Martin F.M."/>
        </authorList>
    </citation>
    <scope>NUCLEOTIDE SEQUENCE</scope>
    <source>
        <strain evidence="4">Prilba</strain>
    </source>
</reference>
<reference evidence="4" key="2">
    <citation type="journal article" date="2020" name="Nat. Commun.">
        <title>Large-scale genome sequencing of mycorrhizal fungi provides insights into the early evolution of symbiotic traits.</title>
        <authorList>
            <person name="Miyauchi S."/>
            <person name="Kiss E."/>
            <person name="Kuo A."/>
            <person name="Drula E."/>
            <person name="Kohler A."/>
            <person name="Sanchez-Garcia M."/>
            <person name="Morin E."/>
            <person name="Andreopoulos B."/>
            <person name="Barry K.W."/>
            <person name="Bonito G."/>
            <person name="Buee M."/>
            <person name="Carver A."/>
            <person name="Chen C."/>
            <person name="Cichocki N."/>
            <person name="Clum A."/>
            <person name="Culley D."/>
            <person name="Crous P.W."/>
            <person name="Fauchery L."/>
            <person name="Girlanda M."/>
            <person name="Hayes R.D."/>
            <person name="Keri Z."/>
            <person name="LaButti K."/>
            <person name="Lipzen A."/>
            <person name="Lombard V."/>
            <person name="Magnuson J."/>
            <person name="Maillard F."/>
            <person name="Murat C."/>
            <person name="Nolan M."/>
            <person name="Ohm R.A."/>
            <person name="Pangilinan J."/>
            <person name="Pereira M.F."/>
            <person name="Perotto S."/>
            <person name="Peter M."/>
            <person name="Pfister S."/>
            <person name="Riley R."/>
            <person name="Sitrit Y."/>
            <person name="Stielow J.B."/>
            <person name="Szollosi G."/>
            <person name="Zifcakova L."/>
            <person name="Stursova M."/>
            <person name="Spatafora J.W."/>
            <person name="Tedersoo L."/>
            <person name="Vaario L.M."/>
            <person name="Yamada A."/>
            <person name="Yan M."/>
            <person name="Wang P."/>
            <person name="Xu J."/>
            <person name="Bruns T."/>
            <person name="Baldrian P."/>
            <person name="Vilgalys R."/>
            <person name="Dunand C."/>
            <person name="Henrissat B."/>
            <person name="Grigoriev I.V."/>
            <person name="Hibbett D."/>
            <person name="Nagy L.G."/>
            <person name="Martin F.M."/>
        </authorList>
    </citation>
    <scope>NUCLEOTIDE SEQUENCE</scope>
    <source>
        <strain evidence="4">Prilba</strain>
    </source>
</reference>
<dbReference type="InterPro" id="IPR027417">
    <property type="entry name" value="P-loop_NTPase"/>
</dbReference>
<evidence type="ECO:0000313" key="5">
    <source>
        <dbReference type="Proteomes" id="UP000759537"/>
    </source>
</evidence>
<dbReference type="Pfam" id="PF24883">
    <property type="entry name" value="NPHP3_N"/>
    <property type="match status" value="1"/>
</dbReference>
<dbReference type="Pfam" id="PF17109">
    <property type="entry name" value="Goodbye"/>
    <property type="match status" value="1"/>
</dbReference>
<evidence type="ECO:0000259" key="2">
    <source>
        <dbReference type="Pfam" id="PF17109"/>
    </source>
</evidence>
<dbReference type="Proteomes" id="UP000759537">
    <property type="component" value="Unassembled WGS sequence"/>
</dbReference>
<evidence type="ECO:0000313" key="4">
    <source>
        <dbReference type="EMBL" id="KAF8485378.1"/>
    </source>
</evidence>
<gene>
    <name evidence="4" type="ORF">DFH94DRAFT_720437</name>
</gene>
<accession>A0A9P5N3P6</accession>
<dbReference type="PANTHER" id="PTHR10039">
    <property type="entry name" value="AMELOGENIN"/>
    <property type="match status" value="1"/>
</dbReference>
<dbReference type="AlphaFoldDB" id="A0A9P5N3P6"/>
<dbReference type="PANTHER" id="PTHR10039:SF16">
    <property type="entry name" value="GPI INOSITOL-DEACYLASE"/>
    <property type="match status" value="1"/>
</dbReference>
<evidence type="ECO:0008006" key="6">
    <source>
        <dbReference type="Google" id="ProtNLM"/>
    </source>
</evidence>
<dbReference type="SUPFAM" id="SSF52540">
    <property type="entry name" value="P-loop containing nucleoside triphosphate hydrolases"/>
    <property type="match status" value="1"/>
</dbReference>
<dbReference type="InterPro" id="IPR031350">
    <property type="entry name" value="Goodbye_dom"/>
</dbReference>
<protein>
    <recommendedName>
        <fullName evidence="6">NACHT domain-containing protein</fullName>
    </recommendedName>
</protein>
<keyword evidence="5" id="KW-1185">Reference proteome</keyword>
<evidence type="ECO:0000259" key="3">
    <source>
        <dbReference type="Pfam" id="PF24883"/>
    </source>
</evidence>
<organism evidence="4 5">
    <name type="scientific">Russula ochroleuca</name>
    <dbReference type="NCBI Taxonomy" id="152965"/>
    <lineage>
        <taxon>Eukaryota</taxon>
        <taxon>Fungi</taxon>
        <taxon>Dikarya</taxon>
        <taxon>Basidiomycota</taxon>
        <taxon>Agaricomycotina</taxon>
        <taxon>Agaricomycetes</taxon>
        <taxon>Russulales</taxon>
        <taxon>Russulaceae</taxon>
        <taxon>Russula</taxon>
    </lineage>
</organism>
<proteinExistence type="predicted"/>
<dbReference type="Gene3D" id="3.40.50.300">
    <property type="entry name" value="P-loop containing nucleotide triphosphate hydrolases"/>
    <property type="match status" value="1"/>
</dbReference>
<dbReference type="OrthoDB" id="7464126at2759"/>
<keyword evidence="1" id="KW-0677">Repeat</keyword>
<sequence>MSAYLQAVLNTALKEYEQQTGIALANHPLAEYLMNCNSVEAVYAVLRNQAQAFRGKEKVLQPINGIVSRLFAFSAAADLGLAFPPMTAITTGFAVLLSAAKEANRDAGYEALFDIFQSIEYFLNRLDIYSKIPSTAAMTEVVVKILVELLSVLALTTKKMKQGRYKKFIKKLLEGDVDHEVTVVVQRLDRLTEEESRIATAQTLEVLYSLVQNMRVVMDDGKALVDNVRGALEIIQEVASDADKSKRDRLLKDVQSWLCPADPWKDYRIAGELRHKGTAAWFTRGSTFSEWRVSSPGSHLWIHGKPGAGKGILCSAIIQDIDAMRKAGLASLAIFYFDSKDDQKKDLRGLLSSLLVQLCHQSDSYRSVLFHFYEEHSDGVQQHPSNDALVGCLMDLLRVPGQAPVYLILDALDVCSTSALPSPREGVMELLRDLIESQFPHLHICVTSRLEVDIHVLAPLAFRSISLHDERGHKDDITNYIKFVVNTDPTMQGLEANDKERVIMNLVEQADGRFGWVKSQLVNIRQLPGQTKV</sequence>
<comment type="caution">
    <text evidence="4">The sequence shown here is derived from an EMBL/GenBank/DDBJ whole genome shotgun (WGS) entry which is preliminary data.</text>
</comment>
<feature type="domain" description="Nephrocystin 3-like N-terminal" evidence="3">
    <location>
        <begin position="277"/>
        <end position="449"/>
    </location>
</feature>
<feature type="domain" description="Fungal STAND N-terminal Goodbye" evidence="2">
    <location>
        <begin position="10"/>
        <end position="129"/>
    </location>
</feature>
<dbReference type="EMBL" id="WHVB01000003">
    <property type="protein sequence ID" value="KAF8485378.1"/>
    <property type="molecule type" value="Genomic_DNA"/>
</dbReference>
<dbReference type="InterPro" id="IPR056884">
    <property type="entry name" value="NPHP3-like_N"/>
</dbReference>
<name>A0A9P5N3P6_9AGAM</name>
<evidence type="ECO:0000256" key="1">
    <source>
        <dbReference type="ARBA" id="ARBA00022737"/>
    </source>
</evidence>